<gene>
    <name evidence="2" type="primary">ZDHHC18A</name>
</gene>
<sequence>MCTQSTKDMLERMVNSSDLHGLCPAGTPKTTPLVLEVSSALAEPSLSPGCSRQHVRRAAANPSCPPFSKRRNRDSLHSINPAFRLASPSPSLSRSTLVLGDPPDTGFIALH</sequence>
<reference evidence="2" key="2">
    <citation type="submission" date="2016-06" db="EMBL/GenBank/DDBJ databases">
        <title>The genome of a short-lived fish provides insights into sex chromosome evolution and the genetic control of aging.</title>
        <authorList>
            <person name="Reichwald K."/>
            <person name="Felder M."/>
            <person name="Petzold A."/>
            <person name="Koch P."/>
            <person name="Groth M."/>
            <person name="Platzer M."/>
        </authorList>
    </citation>
    <scope>NUCLEOTIDE SEQUENCE</scope>
    <source>
        <tissue evidence="2">Brain</tissue>
    </source>
</reference>
<evidence type="ECO:0000256" key="1">
    <source>
        <dbReference type="SAM" id="MobiDB-lite"/>
    </source>
</evidence>
<reference evidence="2" key="1">
    <citation type="submission" date="2016-05" db="EMBL/GenBank/DDBJ databases">
        <authorList>
            <person name="Lavstsen T."/>
            <person name="Jespersen J.S."/>
        </authorList>
    </citation>
    <scope>NUCLEOTIDE SEQUENCE</scope>
    <source>
        <tissue evidence="2">Brain</tissue>
    </source>
</reference>
<accession>A0A1A8K2D8</accession>
<feature type="compositionally biased region" description="Low complexity" evidence="1">
    <location>
        <begin position="82"/>
        <end position="95"/>
    </location>
</feature>
<dbReference type="AlphaFoldDB" id="A0A1A8K2D8"/>
<name>A0A1A8K2D8_NOTKU</name>
<evidence type="ECO:0000313" key="2">
    <source>
        <dbReference type="EMBL" id="SBR26401.1"/>
    </source>
</evidence>
<organism evidence="2">
    <name type="scientific">Nothobranchius kuhntae</name>
    <name type="common">Beira killifish</name>
    <dbReference type="NCBI Taxonomy" id="321403"/>
    <lineage>
        <taxon>Eukaryota</taxon>
        <taxon>Metazoa</taxon>
        <taxon>Chordata</taxon>
        <taxon>Craniata</taxon>
        <taxon>Vertebrata</taxon>
        <taxon>Euteleostomi</taxon>
        <taxon>Actinopterygii</taxon>
        <taxon>Neopterygii</taxon>
        <taxon>Teleostei</taxon>
        <taxon>Neoteleostei</taxon>
        <taxon>Acanthomorphata</taxon>
        <taxon>Ovalentaria</taxon>
        <taxon>Atherinomorphae</taxon>
        <taxon>Cyprinodontiformes</taxon>
        <taxon>Nothobranchiidae</taxon>
        <taxon>Nothobranchius</taxon>
    </lineage>
</organism>
<feature type="region of interest" description="Disordered" evidence="1">
    <location>
        <begin position="60"/>
        <end position="111"/>
    </location>
</feature>
<proteinExistence type="predicted"/>
<protein>
    <submittedName>
        <fullName evidence="2">Zinc finger, DHHC-type containing 18a</fullName>
    </submittedName>
</protein>
<dbReference type="EMBL" id="HAEE01006381">
    <property type="protein sequence ID" value="SBR26401.1"/>
    <property type="molecule type" value="Transcribed_RNA"/>
</dbReference>